<keyword evidence="1" id="KW-0472">Membrane</keyword>
<accession>A0A8E1W0W5</accession>
<evidence type="ECO:0000313" key="3">
    <source>
        <dbReference type="Proteomes" id="UP000550260"/>
    </source>
</evidence>
<reference evidence="2 3" key="1">
    <citation type="submission" date="2020-08" db="EMBL/GenBank/DDBJ databases">
        <title>Amycolatopsis echigonensis JCM 21831.</title>
        <authorList>
            <person name="Tedsree N."/>
            <person name="Kuncharoen N."/>
            <person name="Likhitwitayawuid K."/>
            <person name="Tanasupawat S."/>
        </authorList>
    </citation>
    <scope>NUCLEOTIDE SEQUENCE [LARGE SCALE GENOMIC DNA]</scope>
    <source>
        <strain evidence="2 3">JCM 21831</strain>
    </source>
</reference>
<evidence type="ECO:0000313" key="2">
    <source>
        <dbReference type="EMBL" id="MBB2501922.1"/>
    </source>
</evidence>
<dbReference type="RefSeq" id="WP_183124955.1">
    <property type="nucleotide sequence ID" value="NZ_JACJHR010000032.1"/>
</dbReference>
<dbReference type="EMBL" id="JACJHR010000032">
    <property type="protein sequence ID" value="MBB2501922.1"/>
    <property type="molecule type" value="Genomic_DNA"/>
</dbReference>
<name>A0A8E1W0W5_9PSEU</name>
<dbReference type="AlphaFoldDB" id="A0A8E1W0W5"/>
<sequence>MTSPTSPLRMPGRLRAALVFVFLQALLNGILGIFAQLEIARWQDHGQDPAGVLYLVEFLSYIFAAGLLASGIAILVGYDWGRWAMLACEVLSAIGGLINLVSGSPQALLGLVLAGLVVTTLFQEQVKAWFEAKAAQRRAGPAPQPGTTI</sequence>
<proteinExistence type="predicted"/>
<evidence type="ECO:0000256" key="1">
    <source>
        <dbReference type="SAM" id="Phobius"/>
    </source>
</evidence>
<feature type="transmembrane region" description="Helical" evidence="1">
    <location>
        <begin position="107"/>
        <end position="123"/>
    </location>
</feature>
<comment type="caution">
    <text evidence="2">The sequence shown here is derived from an EMBL/GenBank/DDBJ whole genome shotgun (WGS) entry which is preliminary data.</text>
</comment>
<dbReference type="Proteomes" id="UP000550260">
    <property type="component" value="Unassembled WGS sequence"/>
</dbReference>
<organism evidence="2 3">
    <name type="scientific">Amycolatopsis echigonensis</name>
    <dbReference type="NCBI Taxonomy" id="2576905"/>
    <lineage>
        <taxon>Bacteria</taxon>
        <taxon>Bacillati</taxon>
        <taxon>Actinomycetota</taxon>
        <taxon>Actinomycetes</taxon>
        <taxon>Pseudonocardiales</taxon>
        <taxon>Pseudonocardiaceae</taxon>
        <taxon>Amycolatopsis</taxon>
    </lineage>
</organism>
<gene>
    <name evidence="2" type="ORF">H5411_22680</name>
</gene>
<keyword evidence="1" id="KW-1133">Transmembrane helix</keyword>
<protein>
    <submittedName>
        <fullName evidence="2">Uncharacterized protein</fullName>
    </submittedName>
</protein>
<feature type="transmembrane region" description="Helical" evidence="1">
    <location>
        <begin position="51"/>
        <end position="76"/>
    </location>
</feature>
<keyword evidence="1" id="KW-0812">Transmembrane</keyword>